<dbReference type="KEGG" id="mhe:MHC_03690"/>
<dbReference type="EMBL" id="CP003199">
    <property type="protein sequence ID" value="AEW45598.1"/>
    <property type="molecule type" value="Genomic_DNA"/>
</dbReference>
<accession>H6N7H6</accession>
<reference evidence="1 2" key="1">
    <citation type="journal article" date="2012" name="J. Bacteriol.">
        <title>Complete genome sequence of Mycoplasma haemocanis strain Illinois.</title>
        <authorList>
            <person name="do Nascimento N.C."/>
            <person name="Guimaraes A.M."/>
            <person name="Santos A.P."/>
            <person name="Sanmiguel P.J."/>
            <person name="Messick J.B."/>
        </authorList>
    </citation>
    <scope>NUCLEOTIDE SEQUENCE [LARGE SCALE GENOMIC DNA]</scope>
    <source>
        <strain evidence="1 2">Illinois</strain>
    </source>
</reference>
<keyword evidence="2" id="KW-1185">Reference proteome</keyword>
<sequence>MSKAFVASLAGIGTAATGGGAYLLSQHFSIFEEKNTVLLKLKNDRYTPLTSDTSHQTHWNSSLEKYKSSHNDKSSYTEKELKGLCANLFEKKDSEEGAYNEARKYCVVPNTISQRLTTLGYQSLKTGDSEDTDKWKKLSSEYKKKGANFKKLNDLEHSSINDEGSTGKILREKCRDVLAKDHWTESYDALLDSTLDWCTEEGVSKLGS</sequence>
<dbReference type="STRING" id="1111676.MHC_03690"/>
<proteinExistence type="predicted"/>
<name>H6N7H6_MYCHN</name>
<evidence type="ECO:0000313" key="2">
    <source>
        <dbReference type="Proteomes" id="UP000009135"/>
    </source>
</evidence>
<organism evidence="1 2">
    <name type="scientific">Mycoplasma haemocanis (strain Illinois)</name>
    <dbReference type="NCBI Taxonomy" id="1111676"/>
    <lineage>
        <taxon>Bacteria</taxon>
        <taxon>Bacillati</taxon>
        <taxon>Mycoplasmatota</taxon>
        <taxon>Mollicutes</taxon>
        <taxon>Mycoplasmataceae</taxon>
        <taxon>Mycoplasma</taxon>
    </lineage>
</organism>
<gene>
    <name evidence="1" type="ordered locus">MHC_03690</name>
</gene>
<evidence type="ECO:0000313" key="1">
    <source>
        <dbReference type="EMBL" id="AEW45598.1"/>
    </source>
</evidence>
<dbReference type="HOGENOM" id="CLU_098620_3_0_14"/>
<dbReference type="Proteomes" id="UP000009135">
    <property type="component" value="Chromosome"/>
</dbReference>
<dbReference type="AlphaFoldDB" id="H6N7H6"/>
<dbReference type="OrthoDB" id="9827594at2"/>
<protein>
    <submittedName>
        <fullName evidence="1">Uncharacterized protein</fullName>
    </submittedName>
</protein>